<feature type="chain" id="PRO_5028816526" evidence="1">
    <location>
        <begin position="17"/>
        <end position="122"/>
    </location>
</feature>
<evidence type="ECO:0000256" key="1">
    <source>
        <dbReference type="SAM" id="SignalP"/>
    </source>
</evidence>
<proteinExistence type="evidence at transcript level"/>
<name>A0A7G8Z915_9HYME</name>
<dbReference type="PANTHER" id="PTHR11257:SF13">
    <property type="entry name" value="GEO07322P1"/>
    <property type="match status" value="1"/>
</dbReference>
<feature type="signal peptide" evidence="1">
    <location>
        <begin position="1"/>
        <end position="16"/>
    </location>
</feature>
<keyword evidence="1" id="KW-0732">Signal</keyword>
<dbReference type="PANTHER" id="PTHR11257">
    <property type="entry name" value="CHEMOSENSORY PROTEIN-RELATED"/>
    <property type="match status" value="1"/>
</dbReference>
<accession>A0A7G8Z915</accession>
<dbReference type="Pfam" id="PF03392">
    <property type="entry name" value="OS-D"/>
    <property type="match status" value="1"/>
</dbReference>
<dbReference type="EMBL" id="MT670936">
    <property type="protein sequence ID" value="QNL14940.1"/>
    <property type="molecule type" value="mRNA"/>
</dbReference>
<reference evidence="2" key="1">
    <citation type="submission" date="2020-06" db="EMBL/GenBank/DDBJ databases">
        <authorList>
            <person name="Sheng S."/>
        </authorList>
    </citation>
    <scope>NUCLEOTIDE SEQUENCE</scope>
    <source>
        <tissue evidence="2">Antenna</tissue>
    </source>
</reference>
<sequence length="122" mass="13896">MKVISVLVLLAGLAIAAERPGENLNIDHVNYVLNNQRLLTNYIKCLLDERPCTGEVRELKKLLPELLKNGCNKCDTSKRAIAEKVVRHLQTKRKQEWATLLAKYDPKGEYQKRYNSAQAPHA</sequence>
<dbReference type="InterPro" id="IPR005055">
    <property type="entry name" value="A10/PebIII"/>
</dbReference>
<dbReference type="Gene3D" id="1.10.2080.10">
    <property type="entry name" value="Insect odorant-binding protein A10/Ejaculatory bulb-specific protein 3"/>
    <property type="match status" value="1"/>
</dbReference>
<gene>
    <name evidence="2" type="primary">CSP3</name>
</gene>
<organism evidence="2">
    <name type="scientific">Aulacocentrum confusum</name>
    <dbReference type="NCBI Taxonomy" id="2767324"/>
    <lineage>
        <taxon>Eukaryota</taxon>
        <taxon>Metazoa</taxon>
        <taxon>Ecdysozoa</taxon>
        <taxon>Arthropoda</taxon>
        <taxon>Hexapoda</taxon>
        <taxon>Insecta</taxon>
        <taxon>Pterygota</taxon>
        <taxon>Neoptera</taxon>
        <taxon>Endopterygota</taxon>
        <taxon>Hymenoptera</taxon>
        <taxon>Apocrita</taxon>
        <taxon>Ichneumonoidea</taxon>
        <taxon>Braconidae</taxon>
        <taxon>Macrocentrinae</taxon>
        <taxon>Aulacocentrum</taxon>
    </lineage>
</organism>
<dbReference type="AlphaFoldDB" id="A0A7G8Z915"/>
<evidence type="ECO:0000313" key="2">
    <source>
        <dbReference type="EMBL" id="QNL14940.1"/>
    </source>
</evidence>
<dbReference type="SUPFAM" id="SSF100910">
    <property type="entry name" value="Chemosensory protein Csp2"/>
    <property type="match status" value="1"/>
</dbReference>
<protein>
    <submittedName>
        <fullName evidence="2">Chemosensory protein 3</fullName>
    </submittedName>
</protein>
<dbReference type="InterPro" id="IPR036682">
    <property type="entry name" value="OS_D_A10/PebIII_sf"/>
</dbReference>